<evidence type="ECO:0000256" key="6">
    <source>
        <dbReference type="RuleBase" id="RU369067"/>
    </source>
</evidence>
<name>A0A439CWW5_9PEZI</name>
<dbReference type="PANTHER" id="PTHR18763">
    <property type="entry name" value="WD-REPEAT PROTEIN 18"/>
    <property type="match status" value="1"/>
</dbReference>
<dbReference type="Pfam" id="PF00400">
    <property type="entry name" value="WD40"/>
    <property type="match status" value="2"/>
</dbReference>
<evidence type="ECO:0000256" key="2">
    <source>
        <dbReference type="ARBA" id="ARBA00010143"/>
    </source>
</evidence>
<dbReference type="InterPro" id="IPR036322">
    <property type="entry name" value="WD40_repeat_dom_sf"/>
</dbReference>
<dbReference type="InterPro" id="IPR015943">
    <property type="entry name" value="WD40/YVTN_repeat-like_dom_sf"/>
</dbReference>
<dbReference type="GO" id="GO:0006364">
    <property type="term" value="P:rRNA processing"/>
    <property type="evidence" value="ECO:0007669"/>
    <property type="project" value="UniProtKB-UniRule"/>
</dbReference>
<dbReference type="Proteomes" id="UP000286045">
    <property type="component" value="Unassembled WGS sequence"/>
</dbReference>
<organism evidence="7 8">
    <name type="scientific">Xylaria grammica</name>
    <dbReference type="NCBI Taxonomy" id="363999"/>
    <lineage>
        <taxon>Eukaryota</taxon>
        <taxon>Fungi</taxon>
        <taxon>Dikarya</taxon>
        <taxon>Ascomycota</taxon>
        <taxon>Pezizomycotina</taxon>
        <taxon>Sordariomycetes</taxon>
        <taxon>Xylariomycetidae</taxon>
        <taxon>Xylariales</taxon>
        <taxon>Xylariaceae</taxon>
        <taxon>Xylaria</taxon>
    </lineage>
</organism>
<keyword evidence="6" id="KW-0698">rRNA processing</keyword>
<dbReference type="FunFam" id="2.130.10.10:FF:000929">
    <property type="entry name" value="Ribosomal assembly complex component Ipi3"/>
    <property type="match status" value="1"/>
</dbReference>
<sequence length="439" mass="47828">MLTESYFVSVSGPPLANNTAIPKDAGIYEHTLHPTHATSAVLKKSSVPNGGLAVSDTHVFAAQQDKSTVHVYVRPKGNQEAVVTLPERIRSIALSDDVLFVGTQEGRIMVWELCTGRQVTTPPCHIQAVTCMAVTPYHLLTGSDDSNVHVWSLSQLLELDPTIEHEPQETLSNHRAAITSLVVSQSVNRDTNICISASKDKSCVIWNYQLGTPLRTLLFPSAPLSLTLDPCARAFYASTEDHSFYAVELFGEKPLFGLQSSQEEGSAVQAPAAFGAAPQEAGPATCLGLNYDGTILLSGHTQGQVRRWDLSSRSDSTELASLNAAITNITFVSPLPSPRPTRPTTIVKPFLGNRHYNFTSQIESDMVNETRFSKMLASNGLPQDVLEQAILAFQEPASNTAGDAELQKENEELWEIINEQRALQKKTLERYVEAASTKA</sequence>
<dbReference type="AlphaFoldDB" id="A0A439CWW5"/>
<comment type="caution">
    <text evidence="7">The sequence shown here is derived from an EMBL/GenBank/DDBJ whole genome shotgun (WGS) entry which is preliminary data.</text>
</comment>
<evidence type="ECO:0000256" key="4">
    <source>
        <dbReference type="ARBA" id="ARBA00022737"/>
    </source>
</evidence>
<feature type="repeat" description="WD" evidence="5">
    <location>
        <begin position="125"/>
        <end position="154"/>
    </location>
</feature>
<evidence type="ECO:0000256" key="1">
    <source>
        <dbReference type="ARBA" id="ARBA00002355"/>
    </source>
</evidence>
<protein>
    <recommendedName>
        <fullName evidence="6">Pre-rRNA-processing protein IPI3</fullName>
    </recommendedName>
</protein>
<dbReference type="InterPro" id="IPR045227">
    <property type="entry name" value="WDR18/Ipi3/RID3"/>
</dbReference>
<evidence type="ECO:0000313" key="7">
    <source>
        <dbReference type="EMBL" id="RWA06511.1"/>
    </source>
</evidence>
<gene>
    <name evidence="7" type="ORF">EKO27_g8592</name>
</gene>
<dbReference type="GO" id="GO:0120330">
    <property type="term" value="C:rixosome complex"/>
    <property type="evidence" value="ECO:0007669"/>
    <property type="project" value="UniProtKB-UniRule"/>
</dbReference>
<comment type="subcellular location">
    <subcellularLocation>
        <location evidence="6">Nucleus</location>
    </subcellularLocation>
</comment>
<dbReference type="PROSITE" id="PS50082">
    <property type="entry name" value="WD_REPEATS_2"/>
    <property type="match status" value="1"/>
</dbReference>
<dbReference type="Gene3D" id="2.130.10.10">
    <property type="entry name" value="YVTN repeat-like/Quinoprotein amine dehydrogenase"/>
    <property type="match status" value="2"/>
</dbReference>
<keyword evidence="8" id="KW-1185">Reference proteome</keyword>
<dbReference type="GO" id="GO:0006261">
    <property type="term" value="P:DNA-templated DNA replication"/>
    <property type="evidence" value="ECO:0007669"/>
    <property type="project" value="TreeGrafter"/>
</dbReference>
<dbReference type="InterPro" id="IPR001680">
    <property type="entry name" value="WD40_rpt"/>
</dbReference>
<dbReference type="STRING" id="363999.A0A439CWW5"/>
<comment type="similarity">
    <text evidence="2 6">Belongs to the WD repeat IPI3/WDR18 family.</text>
</comment>
<comment type="subunit">
    <text evidence="6">Component of the RIX1 complex, composed of IPI1, RIX1/IPI2 and IPI3 in a 1:2:2 stoichiometry. The complex interacts (via RIX1) with MDN1 (via its hexameric AAA ATPase ring) and the pre-60S ribosome particles.</text>
</comment>
<dbReference type="EMBL" id="RYZI01000330">
    <property type="protein sequence ID" value="RWA06511.1"/>
    <property type="molecule type" value="Genomic_DNA"/>
</dbReference>
<keyword evidence="6" id="KW-0539">Nucleus</keyword>
<evidence type="ECO:0000256" key="3">
    <source>
        <dbReference type="ARBA" id="ARBA00022574"/>
    </source>
</evidence>
<proteinExistence type="inferred from homology"/>
<accession>A0A439CWW5</accession>
<dbReference type="GO" id="GO:0005656">
    <property type="term" value="C:nuclear pre-replicative complex"/>
    <property type="evidence" value="ECO:0007669"/>
    <property type="project" value="TreeGrafter"/>
</dbReference>
<keyword evidence="3 5" id="KW-0853">WD repeat</keyword>
<reference evidence="7 8" key="1">
    <citation type="submission" date="2018-12" db="EMBL/GenBank/DDBJ databases">
        <title>Draft genome sequence of Xylaria grammica IHI A82.</title>
        <authorList>
            <person name="Buettner E."/>
            <person name="Kellner H."/>
        </authorList>
    </citation>
    <scope>NUCLEOTIDE SEQUENCE [LARGE SCALE GENOMIC DNA]</scope>
    <source>
        <strain evidence="7 8">IHI A82</strain>
    </source>
</reference>
<evidence type="ECO:0000313" key="8">
    <source>
        <dbReference type="Proteomes" id="UP000286045"/>
    </source>
</evidence>
<dbReference type="SMART" id="SM00320">
    <property type="entry name" value="WD40"/>
    <property type="match status" value="4"/>
</dbReference>
<dbReference type="SUPFAM" id="SSF50978">
    <property type="entry name" value="WD40 repeat-like"/>
    <property type="match status" value="1"/>
</dbReference>
<evidence type="ECO:0000256" key="5">
    <source>
        <dbReference type="PROSITE-ProRule" id="PRU00221"/>
    </source>
</evidence>
<dbReference type="PANTHER" id="PTHR18763:SF0">
    <property type="entry name" value="WD REPEAT-CONTAINING PROTEIN 18"/>
    <property type="match status" value="1"/>
</dbReference>
<comment type="function">
    <text evidence="1 6">Component of the RIX1 complex required for processing of ITS2 sequences from 35S pre-rRNA.</text>
</comment>
<keyword evidence="4" id="KW-0677">Repeat</keyword>